<gene>
    <name evidence="1" type="ORF">SEA_KABLUNA_17</name>
</gene>
<organism evidence="1 2">
    <name type="scientific">Gordonia phage Kabluna</name>
    <dbReference type="NCBI Taxonomy" id="2041511"/>
    <lineage>
        <taxon>Viruses</taxon>
        <taxon>Duplodnaviria</taxon>
        <taxon>Heunggongvirae</taxon>
        <taxon>Uroviricota</taxon>
        <taxon>Caudoviricetes</taxon>
        <taxon>Zierdtviridae</taxon>
        <taxon>Emilbogenvirinae</taxon>
        <taxon>Kablunavirus</taxon>
        <taxon>Kablunavirus kabluna</taxon>
    </lineage>
</organism>
<sequence>MSDHIDQRVAELKVLKRIDADRVGRVLKQDRESMRTMSKADLQKVIDQAEADMRRCHEASATLREIGNQLADVMIDALTTAADRGLKIR</sequence>
<proteinExistence type="predicted"/>
<evidence type="ECO:0000313" key="2">
    <source>
        <dbReference type="Proteomes" id="UP000229692"/>
    </source>
</evidence>
<dbReference type="Proteomes" id="UP000229692">
    <property type="component" value="Segment"/>
</dbReference>
<keyword evidence="2" id="KW-1185">Reference proteome</keyword>
<accession>A0A2D1GCE6</accession>
<evidence type="ECO:0000313" key="1">
    <source>
        <dbReference type="EMBL" id="ATN89538.1"/>
    </source>
</evidence>
<protein>
    <submittedName>
        <fullName evidence="1">Uncharacterized protein</fullName>
    </submittedName>
</protein>
<reference evidence="1 2" key="1">
    <citation type="submission" date="2017-09" db="EMBL/GenBank/DDBJ databases">
        <authorList>
            <person name="Pope W.H."/>
            <person name="Garlena R.A."/>
            <person name="Russell D.A."/>
            <person name="Jacobs-Sera D."/>
            <person name="Hatfull G.F."/>
        </authorList>
    </citation>
    <scope>NUCLEOTIDE SEQUENCE [LARGE SCALE GENOMIC DNA]</scope>
</reference>
<dbReference type="EMBL" id="MF919510">
    <property type="protein sequence ID" value="ATN89538.1"/>
    <property type="molecule type" value="Genomic_DNA"/>
</dbReference>
<name>A0A2D1GCE6_9CAUD</name>